<keyword evidence="3" id="KW-1185">Reference proteome</keyword>
<reference evidence="2 3" key="1">
    <citation type="submission" date="2016-09" db="EMBL/GenBank/DDBJ databases">
        <authorList>
            <person name="Capua I."/>
            <person name="De Benedictis P."/>
            <person name="Joannis T."/>
            <person name="Lombin L.H."/>
            <person name="Cattoli G."/>
        </authorList>
    </citation>
    <scope>NUCLEOTIDE SEQUENCE [LARGE SCALE GENOMIC DNA]</scope>
    <source>
        <strain evidence="2 3">IMI 309357</strain>
    </source>
</reference>
<dbReference type="EMBL" id="MJBS01000130">
    <property type="protein sequence ID" value="OHE93015.1"/>
    <property type="molecule type" value="Genomic_DNA"/>
</dbReference>
<dbReference type="RefSeq" id="XP_022470183.1">
    <property type="nucleotide sequence ID" value="XM_022623276.1"/>
</dbReference>
<accession>A0A1G4AV81</accession>
<name>A0A1G4AV81_9PEZI</name>
<proteinExistence type="predicted"/>
<protein>
    <submittedName>
        <fullName evidence="2">Uncharacterized protein</fullName>
    </submittedName>
</protein>
<dbReference type="GeneID" id="34564786"/>
<sequence length="155" mass="16467">MSRSATAADKVWRRMSTSEHRNAGTDRYSVFAWAMGKREASPTWTDGSEMFVALGNPDAAGLERRSARCTASASPSIPDSTEISEFHHGGCGCALPNIKPRDRNPATAVRCGDGTVTVTAECHLSGGGQDGSTRKTGEVGEHRGLRSEVEDGRVS</sequence>
<comment type="caution">
    <text evidence="2">The sequence shown here is derived from an EMBL/GenBank/DDBJ whole genome shotgun (WGS) entry which is preliminary data.</text>
</comment>
<dbReference type="Proteomes" id="UP000176998">
    <property type="component" value="Unassembled WGS sequence"/>
</dbReference>
<organism evidence="2 3">
    <name type="scientific">Colletotrichum orchidophilum</name>
    <dbReference type="NCBI Taxonomy" id="1209926"/>
    <lineage>
        <taxon>Eukaryota</taxon>
        <taxon>Fungi</taxon>
        <taxon>Dikarya</taxon>
        <taxon>Ascomycota</taxon>
        <taxon>Pezizomycotina</taxon>
        <taxon>Sordariomycetes</taxon>
        <taxon>Hypocreomycetidae</taxon>
        <taxon>Glomerellales</taxon>
        <taxon>Glomerellaceae</taxon>
        <taxon>Colletotrichum</taxon>
    </lineage>
</organism>
<evidence type="ECO:0000256" key="1">
    <source>
        <dbReference type="SAM" id="MobiDB-lite"/>
    </source>
</evidence>
<feature type="compositionally biased region" description="Basic and acidic residues" evidence="1">
    <location>
        <begin position="132"/>
        <end position="155"/>
    </location>
</feature>
<evidence type="ECO:0000313" key="3">
    <source>
        <dbReference type="Proteomes" id="UP000176998"/>
    </source>
</evidence>
<dbReference type="AlphaFoldDB" id="A0A1G4AV81"/>
<evidence type="ECO:0000313" key="2">
    <source>
        <dbReference type="EMBL" id="OHE93015.1"/>
    </source>
</evidence>
<gene>
    <name evidence="2" type="ORF">CORC01_11654</name>
</gene>
<feature type="region of interest" description="Disordered" evidence="1">
    <location>
        <begin position="123"/>
        <end position="155"/>
    </location>
</feature>